<dbReference type="RefSeq" id="WP_067998191.1">
    <property type="nucleotide sequence ID" value="NZ_CP015596.1"/>
</dbReference>
<dbReference type="AlphaFoldDB" id="A0A172UPJ3"/>
<dbReference type="EMBL" id="CP015596">
    <property type="protein sequence ID" value="ANE80995.1"/>
    <property type="molecule type" value="Genomic_DNA"/>
</dbReference>
<proteinExistence type="predicted"/>
<evidence type="ECO:0000313" key="2">
    <source>
        <dbReference type="Proteomes" id="UP000077143"/>
    </source>
</evidence>
<sequence length="109" mass="11320">MNEHPSRAKILRNDLPEPDAVRLLVDEGQVDVAVLVSAGQVQGTLDRELLQSADGTVTTTWSTRIDGVREGNAGLADVQTDEAELLRDLAAVAVALADELAGSTGDGGA</sequence>
<gene>
    <name evidence="1" type="ORF">A7U43_18385</name>
</gene>
<evidence type="ECO:0000313" key="1">
    <source>
        <dbReference type="EMBL" id="ANE80995.1"/>
    </source>
</evidence>
<dbReference type="Proteomes" id="UP000077143">
    <property type="component" value="Chromosome"/>
</dbReference>
<keyword evidence="2" id="KW-1185">Reference proteome</keyword>
<protein>
    <submittedName>
        <fullName evidence="1">Uncharacterized protein</fullName>
    </submittedName>
</protein>
<organism evidence="1 2">
    <name type="scientific">Mycobacterium adipatum</name>
    <dbReference type="NCBI Taxonomy" id="1682113"/>
    <lineage>
        <taxon>Bacteria</taxon>
        <taxon>Bacillati</taxon>
        <taxon>Actinomycetota</taxon>
        <taxon>Actinomycetes</taxon>
        <taxon>Mycobacteriales</taxon>
        <taxon>Mycobacteriaceae</taxon>
        <taxon>Mycobacterium</taxon>
    </lineage>
</organism>
<dbReference type="KEGG" id="madi:A7U43_18385"/>
<accession>A0A172UPJ3</accession>
<name>A0A172UPJ3_9MYCO</name>
<reference evidence="1 2" key="1">
    <citation type="submission" date="2016-05" db="EMBL/GenBank/DDBJ databases">
        <title>Complete genome sequence of a phthalic acid esters degrading Mycobacterium sp. YC-RL4.</title>
        <authorList>
            <person name="Ren L."/>
            <person name="Fan S."/>
            <person name="Ruth N."/>
            <person name="Jia Y."/>
            <person name="Wang J."/>
            <person name="Qiao C."/>
        </authorList>
    </citation>
    <scope>NUCLEOTIDE SEQUENCE [LARGE SCALE GENOMIC DNA]</scope>
    <source>
        <strain evidence="1 2">YC-RL4</strain>
    </source>
</reference>